<dbReference type="AlphaFoldDB" id="L8P1J8"/>
<feature type="region of interest" description="Disordered" evidence="1">
    <location>
        <begin position="52"/>
        <end position="91"/>
    </location>
</feature>
<dbReference type="EMBL" id="AMLP01000232">
    <property type="protein sequence ID" value="ELS51446.1"/>
    <property type="molecule type" value="Genomic_DNA"/>
</dbReference>
<name>L8P1J8_STRVR</name>
<evidence type="ECO:0000313" key="2">
    <source>
        <dbReference type="EMBL" id="ELS51446.1"/>
    </source>
</evidence>
<sequence>MPYARGPERLVIGRYRALATGAVVISGRLAGRQARRVAYEEAALVIALDAPRSAPTGRGAPPAVRSRPGAVRRPNPLLRAPALTAADTEYDPEPDRLPFVLVVTRALAASRRASPSSREGNPHTWLGMASPVAGADAP</sequence>
<feature type="region of interest" description="Disordered" evidence="1">
    <location>
        <begin position="110"/>
        <end position="138"/>
    </location>
</feature>
<reference evidence="2 3" key="1">
    <citation type="journal article" date="2013" name="Genome Announc.">
        <title>Draft Genome Sequence of Streptomyces viridochromogenes Strain Tu57, Producer of Avilamycin.</title>
        <authorList>
            <person name="Gruning B.A."/>
            <person name="Erxleben A."/>
            <person name="Hahnlein A."/>
            <person name="Gunther S."/>
        </authorList>
    </citation>
    <scope>NUCLEOTIDE SEQUENCE [LARGE SCALE GENOMIC DNA]</scope>
    <source>
        <strain evidence="2 3">Tue57</strain>
    </source>
</reference>
<proteinExistence type="predicted"/>
<organism evidence="2 3">
    <name type="scientific">Streptomyces viridochromogenes Tue57</name>
    <dbReference type="NCBI Taxonomy" id="1160705"/>
    <lineage>
        <taxon>Bacteria</taxon>
        <taxon>Bacillati</taxon>
        <taxon>Actinomycetota</taxon>
        <taxon>Actinomycetes</taxon>
        <taxon>Kitasatosporales</taxon>
        <taxon>Streptomycetaceae</taxon>
        <taxon>Streptomyces</taxon>
    </lineage>
</organism>
<evidence type="ECO:0000256" key="1">
    <source>
        <dbReference type="SAM" id="MobiDB-lite"/>
    </source>
</evidence>
<dbReference type="Proteomes" id="UP000011205">
    <property type="component" value="Unassembled WGS sequence"/>
</dbReference>
<dbReference type="PATRIC" id="fig|1160705.3.peg.7542"/>
<protein>
    <submittedName>
        <fullName evidence="2">Uncharacterized protein</fullName>
    </submittedName>
</protein>
<evidence type="ECO:0000313" key="3">
    <source>
        <dbReference type="Proteomes" id="UP000011205"/>
    </source>
</evidence>
<comment type="caution">
    <text evidence="2">The sequence shown here is derived from an EMBL/GenBank/DDBJ whole genome shotgun (WGS) entry which is preliminary data.</text>
</comment>
<accession>L8P1J8</accession>
<gene>
    <name evidence="2" type="ORF">STVIR_7630</name>
</gene>